<reference evidence="2 3" key="1">
    <citation type="journal article" date="2024" name="G3 (Bethesda)">
        <title>Genome assembly of Hibiscus sabdariffa L. provides insights into metabolisms of medicinal natural products.</title>
        <authorList>
            <person name="Kim T."/>
        </authorList>
    </citation>
    <scope>NUCLEOTIDE SEQUENCE [LARGE SCALE GENOMIC DNA]</scope>
    <source>
        <strain evidence="2">TK-2024</strain>
        <tissue evidence="2">Old leaves</tissue>
    </source>
</reference>
<evidence type="ECO:0000313" key="3">
    <source>
        <dbReference type="Proteomes" id="UP001396334"/>
    </source>
</evidence>
<keyword evidence="3" id="KW-1185">Reference proteome</keyword>
<dbReference type="EMBL" id="JBBPBN010000227">
    <property type="protein sequence ID" value="KAK8972105.1"/>
    <property type="molecule type" value="Genomic_DNA"/>
</dbReference>
<organism evidence="2 3">
    <name type="scientific">Hibiscus sabdariffa</name>
    <name type="common">roselle</name>
    <dbReference type="NCBI Taxonomy" id="183260"/>
    <lineage>
        <taxon>Eukaryota</taxon>
        <taxon>Viridiplantae</taxon>
        <taxon>Streptophyta</taxon>
        <taxon>Embryophyta</taxon>
        <taxon>Tracheophyta</taxon>
        <taxon>Spermatophyta</taxon>
        <taxon>Magnoliopsida</taxon>
        <taxon>eudicotyledons</taxon>
        <taxon>Gunneridae</taxon>
        <taxon>Pentapetalae</taxon>
        <taxon>rosids</taxon>
        <taxon>malvids</taxon>
        <taxon>Malvales</taxon>
        <taxon>Malvaceae</taxon>
        <taxon>Malvoideae</taxon>
        <taxon>Hibiscus</taxon>
    </lineage>
</organism>
<dbReference type="Proteomes" id="UP001396334">
    <property type="component" value="Unassembled WGS sequence"/>
</dbReference>
<evidence type="ECO:0000256" key="1">
    <source>
        <dbReference type="SAM" id="MobiDB-lite"/>
    </source>
</evidence>
<gene>
    <name evidence="2" type="ORF">V6N11_061913</name>
</gene>
<feature type="region of interest" description="Disordered" evidence="1">
    <location>
        <begin position="1"/>
        <end position="24"/>
    </location>
</feature>
<sequence length="235" mass="25117">MVKEPVADVGESSSGSLETGDRWKKSVGQIDSTCGEDESINDAFMGNYSQGINLHRAWEENRLLGEAELLGCSPDGDVNPVSPRVDTVDSPKIASKNLINTKWADIVTKGPGDPSQPALSLNPDQNVIISDLGGDSASSRTLPSWAETIDKLNSTEAESHDLLNIPLANEEEQSENSDCSLPCSTNEWKKASLGFLTAVLLAKVAGFRVAATLTETVPGWCSATSSLIQKEQTRI</sequence>
<name>A0ABR2N7R0_9ROSI</name>
<comment type="caution">
    <text evidence="2">The sequence shown here is derived from an EMBL/GenBank/DDBJ whole genome shotgun (WGS) entry which is preliminary data.</text>
</comment>
<protein>
    <submittedName>
        <fullName evidence="2">Uncharacterized protein</fullName>
    </submittedName>
</protein>
<evidence type="ECO:0000313" key="2">
    <source>
        <dbReference type="EMBL" id="KAK8972105.1"/>
    </source>
</evidence>
<proteinExistence type="predicted"/>
<accession>A0ABR2N7R0</accession>